<keyword evidence="3" id="KW-1185">Reference proteome</keyword>
<reference evidence="2 3" key="1">
    <citation type="journal article" date="2019" name="Sci. Rep.">
        <title>Orb-weaving spider Araneus ventricosus genome elucidates the spidroin gene catalogue.</title>
        <authorList>
            <person name="Kono N."/>
            <person name="Nakamura H."/>
            <person name="Ohtoshi R."/>
            <person name="Moran D.A.P."/>
            <person name="Shinohara A."/>
            <person name="Yoshida Y."/>
            <person name="Fujiwara M."/>
            <person name="Mori M."/>
            <person name="Tomita M."/>
            <person name="Arakawa K."/>
        </authorList>
    </citation>
    <scope>NUCLEOTIDE SEQUENCE [LARGE SCALE GENOMIC DNA]</scope>
</reference>
<name>A0A4Y2PCX7_ARAVE</name>
<proteinExistence type="predicted"/>
<evidence type="ECO:0000313" key="3">
    <source>
        <dbReference type="Proteomes" id="UP000499080"/>
    </source>
</evidence>
<feature type="region of interest" description="Disordered" evidence="1">
    <location>
        <begin position="1"/>
        <end position="29"/>
    </location>
</feature>
<comment type="caution">
    <text evidence="2">The sequence shown here is derived from an EMBL/GenBank/DDBJ whole genome shotgun (WGS) entry which is preliminary data.</text>
</comment>
<evidence type="ECO:0000313" key="2">
    <source>
        <dbReference type="EMBL" id="GBN49795.1"/>
    </source>
</evidence>
<gene>
    <name evidence="2" type="ORF">AVEN_223893_1</name>
</gene>
<feature type="region of interest" description="Disordered" evidence="1">
    <location>
        <begin position="63"/>
        <end position="122"/>
    </location>
</feature>
<accession>A0A4Y2PCX7</accession>
<dbReference type="EMBL" id="BGPR01011136">
    <property type="protein sequence ID" value="GBN49795.1"/>
    <property type="molecule type" value="Genomic_DNA"/>
</dbReference>
<dbReference type="Proteomes" id="UP000499080">
    <property type="component" value="Unassembled WGS sequence"/>
</dbReference>
<evidence type="ECO:0000256" key="1">
    <source>
        <dbReference type="SAM" id="MobiDB-lite"/>
    </source>
</evidence>
<organism evidence="2 3">
    <name type="scientific">Araneus ventricosus</name>
    <name type="common">Orbweaver spider</name>
    <name type="synonym">Epeira ventricosa</name>
    <dbReference type="NCBI Taxonomy" id="182803"/>
    <lineage>
        <taxon>Eukaryota</taxon>
        <taxon>Metazoa</taxon>
        <taxon>Ecdysozoa</taxon>
        <taxon>Arthropoda</taxon>
        <taxon>Chelicerata</taxon>
        <taxon>Arachnida</taxon>
        <taxon>Araneae</taxon>
        <taxon>Araneomorphae</taxon>
        <taxon>Entelegynae</taxon>
        <taxon>Araneoidea</taxon>
        <taxon>Araneidae</taxon>
        <taxon>Araneus</taxon>
    </lineage>
</organism>
<dbReference type="AlphaFoldDB" id="A0A4Y2PCX7"/>
<protein>
    <submittedName>
        <fullName evidence="2">Uncharacterized protein</fullName>
    </submittedName>
</protein>
<feature type="compositionally biased region" description="Basic and acidic residues" evidence="1">
    <location>
        <begin position="92"/>
        <end position="101"/>
    </location>
</feature>
<sequence>MDFLDDGYSNSEDEEKSGENAPSGDFVLATGERRYWNDREKLKNEQSVEGFLSKFPCLKRRMDSLDGGDSNLEAEEKSGENAASYDNLDLANGDRRYSRDEKDEETSGENAPSAGDLLETGERRLIGVKLKMNEL</sequence>